<gene>
    <name evidence="3" type="ORF">AOZ06_08185</name>
</gene>
<keyword evidence="1" id="KW-0238">DNA-binding</keyword>
<evidence type="ECO:0000256" key="1">
    <source>
        <dbReference type="ARBA" id="ARBA00023125"/>
    </source>
</evidence>
<dbReference type="PANTHER" id="PTHR30204">
    <property type="entry name" value="REDOX-CYCLING DRUG-SENSING TRANSCRIPTIONAL ACTIVATOR SOXR"/>
    <property type="match status" value="1"/>
</dbReference>
<dbReference type="Proteomes" id="UP000063699">
    <property type="component" value="Chromosome"/>
</dbReference>
<sequence length="312" mass="33994">MTQATLGIGDLSRATGVPVRTIRFYCDEGIVDAVRSTGGHRRFAQAEVERLRLVRRLRGLGLGLPSIRTVLSGTESVADAVTAERQALDVELAALAWRRACLHAIEQASPADRAARLDLLAAVNDRTAARGCLIDFWQRIFLGPMPESFVDMFLSVSVPDLPPVPSPEQVVMYAEMVVLLGDSSLRTRMLRRTLHNLDQVSDETRLHTGVSEACAMARPLVLAGHEPASGDALDHFVAAHARVRGVRDTPGFRRDLARTSAIDASTPMRRYWRLVGTLTGEPATIGETHTWLVDALTTSVSSRRSVRAPSSA</sequence>
<dbReference type="GO" id="GO:0003700">
    <property type="term" value="F:DNA-binding transcription factor activity"/>
    <property type="evidence" value="ECO:0007669"/>
    <property type="project" value="InterPro"/>
</dbReference>
<dbReference type="KEGG" id="kphy:AOZ06_08185"/>
<dbReference type="GO" id="GO:0003677">
    <property type="term" value="F:DNA binding"/>
    <property type="evidence" value="ECO:0007669"/>
    <property type="project" value="UniProtKB-KW"/>
</dbReference>
<dbReference type="Pfam" id="PF13411">
    <property type="entry name" value="MerR_1"/>
    <property type="match status" value="1"/>
</dbReference>
<name>A0A0N9HL99_9PSEU</name>
<proteinExistence type="predicted"/>
<dbReference type="CDD" id="cd04761">
    <property type="entry name" value="HTH_MerR-SF"/>
    <property type="match status" value="1"/>
</dbReference>
<dbReference type="OrthoDB" id="9809391at2"/>
<dbReference type="InterPro" id="IPR009061">
    <property type="entry name" value="DNA-bd_dom_put_sf"/>
</dbReference>
<feature type="domain" description="HTH merR-type" evidence="2">
    <location>
        <begin position="5"/>
        <end position="73"/>
    </location>
</feature>
<evidence type="ECO:0000259" key="2">
    <source>
        <dbReference type="PROSITE" id="PS50937"/>
    </source>
</evidence>
<accession>A0A0N9HL99</accession>
<dbReference type="Gene3D" id="1.10.1660.10">
    <property type="match status" value="1"/>
</dbReference>
<dbReference type="PRINTS" id="PR00040">
    <property type="entry name" value="HTHMERR"/>
</dbReference>
<dbReference type="PANTHER" id="PTHR30204:SF93">
    <property type="entry name" value="HTH MERR-TYPE DOMAIN-CONTAINING PROTEIN"/>
    <property type="match status" value="1"/>
</dbReference>
<dbReference type="InterPro" id="IPR000551">
    <property type="entry name" value="MerR-type_HTH_dom"/>
</dbReference>
<dbReference type="SUPFAM" id="SSF46955">
    <property type="entry name" value="Putative DNA-binding domain"/>
    <property type="match status" value="1"/>
</dbReference>
<dbReference type="RefSeq" id="WP_054288879.1">
    <property type="nucleotide sequence ID" value="NZ_CP012752.1"/>
</dbReference>
<evidence type="ECO:0000313" key="3">
    <source>
        <dbReference type="EMBL" id="ALG06908.1"/>
    </source>
</evidence>
<keyword evidence="4" id="KW-1185">Reference proteome</keyword>
<dbReference type="InterPro" id="IPR047057">
    <property type="entry name" value="MerR_fam"/>
</dbReference>
<dbReference type="EMBL" id="CP012752">
    <property type="protein sequence ID" value="ALG06908.1"/>
    <property type="molecule type" value="Genomic_DNA"/>
</dbReference>
<evidence type="ECO:0000313" key="4">
    <source>
        <dbReference type="Proteomes" id="UP000063699"/>
    </source>
</evidence>
<dbReference type="STRING" id="860235.AOZ06_08185"/>
<reference evidence="3 4" key="1">
    <citation type="submission" date="2015-07" db="EMBL/GenBank/DDBJ databases">
        <title>Genome sequencing of Kibdelosporangium phytohabitans.</title>
        <authorList>
            <person name="Qin S."/>
            <person name="Xing K."/>
        </authorList>
    </citation>
    <scope>NUCLEOTIDE SEQUENCE [LARGE SCALE GENOMIC DNA]</scope>
    <source>
        <strain evidence="3 4">KLBMP1111</strain>
    </source>
</reference>
<organism evidence="3 4">
    <name type="scientific">Kibdelosporangium phytohabitans</name>
    <dbReference type="NCBI Taxonomy" id="860235"/>
    <lineage>
        <taxon>Bacteria</taxon>
        <taxon>Bacillati</taxon>
        <taxon>Actinomycetota</taxon>
        <taxon>Actinomycetes</taxon>
        <taxon>Pseudonocardiales</taxon>
        <taxon>Pseudonocardiaceae</taxon>
        <taxon>Kibdelosporangium</taxon>
    </lineage>
</organism>
<dbReference type="AlphaFoldDB" id="A0A0N9HL99"/>
<dbReference type="PROSITE" id="PS50937">
    <property type="entry name" value="HTH_MERR_2"/>
    <property type="match status" value="1"/>
</dbReference>
<dbReference type="SMART" id="SM00422">
    <property type="entry name" value="HTH_MERR"/>
    <property type="match status" value="1"/>
</dbReference>
<protein>
    <submittedName>
        <fullName evidence="3">MerR family transcriptional regulator</fullName>
    </submittedName>
</protein>